<dbReference type="Gene3D" id="1.10.720.60">
    <property type="match status" value="1"/>
</dbReference>
<dbReference type="Gene3D" id="3.40.50.1000">
    <property type="entry name" value="HAD superfamily/HAD-like"/>
    <property type="match status" value="1"/>
</dbReference>
<dbReference type="EMBL" id="BLLK01000038">
    <property type="protein sequence ID" value="GFH49346.1"/>
    <property type="molecule type" value="Genomic_DNA"/>
</dbReference>
<keyword evidence="5" id="KW-1185">Reference proteome</keyword>
<evidence type="ECO:0000313" key="4">
    <source>
        <dbReference type="EMBL" id="GFH49346.1"/>
    </source>
</evidence>
<dbReference type="GO" id="GO:0000287">
    <property type="term" value="F:magnesium ion binding"/>
    <property type="evidence" value="ECO:0007669"/>
    <property type="project" value="InterPro"/>
</dbReference>
<keyword evidence="1" id="KW-0028">Amino-acid biosynthesis</keyword>
<evidence type="ECO:0000313" key="5">
    <source>
        <dbReference type="Proteomes" id="UP001054902"/>
    </source>
</evidence>
<comment type="caution">
    <text evidence="4">The sequence shown here is derived from an EMBL/GenBank/DDBJ whole genome shotgun (WGS) entry which is preliminary data.</text>
</comment>
<dbReference type="PANTHER" id="PTHR20371">
    <property type="entry name" value="ENOLASE-PHOSPHATASE E1"/>
    <property type="match status" value="1"/>
</dbReference>
<dbReference type="CDD" id="cd01629">
    <property type="entry name" value="HAD_EP"/>
    <property type="match status" value="1"/>
</dbReference>
<dbReference type="InterPro" id="IPR006439">
    <property type="entry name" value="HAD-SF_hydro_IA"/>
</dbReference>
<dbReference type="Pfam" id="PF00702">
    <property type="entry name" value="Hydrolase"/>
    <property type="match status" value="1"/>
</dbReference>
<proteinExistence type="predicted"/>
<evidence type="ECO:0000256" key="2">
    <source>
        <dbReference type="ARBA" id="ARBA00022801"/>
    </source>
</evidence>
<dbReference type="SFLD" id="SFLDS00003">
    <property type="entry name" value="Haloacid_Dehalogenase"/>
    <property type="match status" value="1"/>
</dbReference>
<protein>
    <submittedName>
        <fullName evidence="4">Methylthioribulose-1-phosphate dehydratase</fullName>
    </submittedName>
</protein>
<dbReference type="AlphaFoldDB" id="A0AAD3CNR2"/>
<gene>
    <name evidence="4" type="ORF">CTEN210_05822</name>
</gene>
<dbReference type="SUPFAM" id="SSF56784">
    <property type="entry name" value="HAD-like"/>
    <property type="match status" value="1"/>
</dbReference>
<dbReference type="GO" id="GO:0019509">
    <property type="term" value="P:L-methionine salvage from methylthioadenosine"/>
    <property type="evidence" value="ECO:0007669"/>
    <property type="project" value="InterPro"/>
</dbReference>
<sequence>MSEEQPMKKQKLDEATNGFNAATDVDNAEDLKQNTVPILPRDCQALLLDIEGCTTAISFVHDGLFPFARNNVAKYLDEVNEDDLKSISQSLDDDIANLNEDHPSRKEVAEFKEQDFKKKIVAYVHALMNHDVKATGLKGLQGKIWKAGYASGELKGHIYDDFKPMLDWMKNHDVSVNIYSSGSIGAQKLLFGHSTAGDLCSYFNSHFDTTSGGKKEAQSYKNIAEALNLEPKDICFVSDAEAELVAAREAGIGFPVMSVRPGNKPLTDVGKEFPIVYSLLQICGSGN</sequence>
<organism evidence="4 5">
    <name type="scientific">Chaetoceros tenuissimus</name>
    <dbReference type="NCBI Taxonomy" id="426638"/>
    <lineage>
        <taxon>Eukaryota</taxon>
        <taxon>Sar</taxon>
        <taxon>Stramenopiles</taxon>
        <taxon>Ochrophyta</taxon>
        <taxon>Bacillariophyta</taxon>
        <taxon>Coscinodiscophyceae</taxon>
        <taxon>Chaetocerotophycidae</taxon>
        <taxon>Chaetocerotales</taxon>
        <taxon>Chaetocerotaceae</taxon>
        <taxon>Chaetoceros</taxon>
    </lineage>
</organism>
<dbReference type="SFLD" id="SFLDG01129">
    <property type="entry name" value="C1.5:_HAD__Beta-PGM__Phosphata"/>
    <property type="match status" value="1"/>
</dbReference>
<dbReference type="InterPro" id="IPR023214">
    <property type="entry name" value="HAD_sf"/>
</dbReference>
<dbReference type="GO" id="GO:0043874">
    <property type="term" value="F:acireductone synthase activity"/>
    <property type="evidence" value="ECO:0007669"/>
    <property type="project" value="InterPro"/>
</dbReference>
<dbReference type="NCBIfam" id="TIGR01691">
    <property type="entry name" value="enolase-ppase"/>
    <property type="match status" value="1"/>
</dbReference>
<name>A0AAD3CNR2_9STRA</name>
<dbReference type="Proteomes" id="UP001054902">
    <property type="component" value="Unassembled WGS sequence"/>
</dbReference>
<dbReference type="InterPro" id="IPR023943">
    <property type="entry name" value="Enolase-ppase_E1"/>
</dbReference>
<dbReference type="NCBIfam" id="TIGR01549">
    <property type="entry name" value="HAD-SF-IA-v1"/>
    <property type="match status" value="1"/>
</dbReference>
<accession>A0AAD3CNR2</accession>
<keyword evidence="2" id="KW-0378">Hydrolase</keyword>
<dbReference type="InterPro" id="IPR036412">
    <property type="entry name" value="HAD-like_sf"/>
</dbReference>
<dbReference type="SFLD" id="SFLDG01133">
    <property type="entry name" value="C1.5.4:_Enolase-phosphatase_Li"/>
    <property type="match status" value="1"/>
</dbReference>
<evidence type="ECO:0000256" key="1">
    <source>
        <dbReference type="ARBA" id="ARBA00022605"/>
    </source>
</evidence>
<keyword evidence="3" id="KW-0486">Methionine biosynthesis</keyword>
<dbReference type="PANTHER" id="PTHR20371:SF1">
    <property type="entry name" value="ENOLASE-PHOSPHATASE E1"/>
    <property type="match status" value="1"/>
</dbReference>
<evidence type="ECO:0000256" key="3">
    <source>
        <dbReference type="ARBA" id="ARBA00023167"/>
    </source>
</evidence>
<reference evidence="4 5" key="1">
    <citation type="journal article" date="2021" name="Sci. Rep.">
        <title>The genome of the diatom Chaetoceros tenuissimus carries an ancient integrated fragment of an extant virus.</title>
        <authorList>
            <person name="Hongo Y."/>
            <person name="Kimura K."/>
            <person name="Takaki Y."/>
            <person name="Yoshida Y."/>
            <person name="Baba S."/>
            <person name="Kobayashi G."/>
            <person name="Nagasaki K."/>
            <person name="Hano T."/>
            <person name="Tomaru Y."/>
        </authorList>
    </citation>
    <scope>NUCLEOTIDE SEQUENCE [LARGE SCALE GENOMIC DNA]</scope>
    <source>
        <strain evidence="4 5">NIES-3715</strain>
    </source>
</reference>